<reference evidence="4" key="1">
    <citation type="submission" date="2017-01" db="EMBL/GenBank/DDBJ databases">
        <authorList>
            <person name="Varghese N."/>
            <person name="Submissions S."/>
        </authorList>
    </citation>
    <scope>NUCLEOTIDE SEQUENCE [LARGE SCALE GENOMIC DNA]</scope>
    <source>
        <strain evidence="4">DSM 24913</strain>
    </source>
</reference>
<dbReference type="InterPro" id="IPR005625">
    <property type="entry name" value="PepSY-ass_TM"/>
</dbReference>
<feature type="transmembrane region" description="Helical" evidence="2">
    <location>
        <begin position="12"/>
        <end position="36"/>
    </location>
</feature>
<feature type="region of interest" description="Disordered" evidence="1">
    <location>
        <begin position="225"/>
        <end position="253"/>
    </location>
</feature>
<dbReference type="PANTHER" id="PTHR34219:SF4">
    <property type="entry name" value="PEPSY DOMAIN-CONTAINING PROTEIN"/>
    <property type="match status" value="1"/>
</dbReference>
<dbReference type="Pfam" id="PF03929">
    <property type="entry name" value="PepSY_TM"/>
    <property type="match status" value="1"/>
</dbReference>
<keyword evidence="2" id="KW-1133">Transmembrane helix</keyword>
<evidence type="ECO:0000313" key="3">
    <source>
        <dbReference type="EMBL" id="SIS59236.1"/>
    </source>
</evidence>
<feature type="transmembrane region" description="Helical" evidence="2">
    <location>
        <begin position="185"/>
        <end position="217"/>
    </location>
</feature>
<protein>
    <submittedName>
        <fullName evidence="3">Uncharacterized iron-regulated membrane protein</fullName>
    </submittedName>
</protein>
<sequence length="530" mass="58407">MKGGFRKSMTWLHTWSSLVVIWVLFAIFLTGTLSFFRAEITHWMTPEHHISARAESPVLMATSYLQSVAPFGESWQISLPDSRSPVLGVNWLAEGEERQRRRGARAVIDPVSGTAIEDARETAGGNFLYRFHFELYGIPRSVGRWIVGIASMLMFIAIISGVIIHRKIFADFFSFRPGKKTASWVDAHVLGSVLALPFHIMITFTGLFLLAGTLLFWQGGNERGGQQGQNANRGHASEEQREERAQAEKPSSQREIVSLNMNAIYLEAESLLGQPISDITISKPMTHEAEVTFRGSEKSSLSHFRGGTPEVTYNVKGELIKENFPAGAEGPIATTYGVLRSLHEGHFADVLTRWLLFFSGVLGTVMVGSGALLWSQKRERQQVGKPGYEVVSALNLAGIAGLFVALGAYFWANRLVPAGIDGRADWEIIIFFCSWLACILHSVLLRQRHGWLLQLAAAGLMFLLLPALDALTSPVGLVAATTAGDWVRLSFDFVSLLTAAGLWAAAYFVLSKGRKSRARRNSVSNKKGKV</sequence>
<keyword evidence="2" id="KW-0812">Transmembrane</keyword>
<dbReference type="OrthoDB" id="9776609at2"/>
<dbReference type="Proteomes" id="UP000185639">
    <property type="component" value="Unassembled WGS sequence"/>
</dbReference>
<evidence type="ECO:0000256" key="1">
    <source>
        <dbReference type="SAM" id="MobiDB-lite"/>
    </source>
</evidence>
<organism evidence="3 4">
    <name type="scientific">Thalassolituus maritimus</name>
    <dbReference type="NCBI Taxonomy" id="484498"/>
    <lineage>
        <taxon>Bacteria</taxon>
        <taxon>Pseudomonadati</taxon>
        <taxon>Pseudomonadota</taxon>
        <taxon>Gammaproteobacteria</taxon>
        <taxon>Oceanospirillales</taxon>
        <taxon>Oceanospirillaceae</taxon>
        <taxon>Thalassolituus</taxon>
    </lineage>
</organism>
<evidence type="ECO:0000256" key="2">
    <source>
        <dbReference type="SAM" id="Phobius"/>
    </source>
</evidence>
<proteinExistence type="predicted"/>
<feature type="transmembrane region" description="Helical" evidence="2">
    <location>
        <begin position="424"/>
        <end position="444"/>
    </location>
</feature>
<dbReference type="STRING" id="484498.SAMN05421686_102422"/>
<feature type="transmembrane region" description="Helical" evidence="2">
    <location>
        <begin position="387"/>
        <end position="412"/>
    </location>
</feature>
<name>A0A1N7KCB3_9GAMM</name>
<feature type="transmembrane region" description="Helical" evidence="2">
    <location>
        <begin position="451"/>
        <end position="471"/>
    </location>
</feature>
<gene>
    <name evidence="3" type="ORF">SAMN05421686_102422</name>
</gene>
<keyword evidence="4" id="KW-1185">Reference proteome</keyword>
<evidence type="ECO:0000313" key="4">
    <source>
        <dbReference type="Proteomes" id="UP000185639"/>
    </source>
</evidence>
<accession>A0A1N7KCB3</accession>
<feature type="compositionally biased region" description="Basic and acidic residues" evidence="1">
    <location>
        <begin position="235"/>
        <end position="247"/>
    </location>
</feature>
<dbReference type="RefSeq" id="WP_076514526.1">
    <property type="nucleotide sequence ID" value="NZ_FTOH01000002.1"/>
</dbReference>
<dbReference type="PANTHER" id="PTHR34219">
    <property type="entry name" value="IRON-REGULATED INNER MEMBRANE PROTEIN-RELATED"/>
    <property type="match status" value="1"/>
</dbReference>
<dbReference type="AlphaFoldDB" id="A0A1N7KCB3"/>
<feature type="transmembrane region" description="Helical" evidence="2">
    <location>
        <begin position="354"/>
        <end position="375"/>
    </location>
</feature>
<dbReference type="EMBL" id="FTOH01000002">
    <property type="protein sequence ID" value="SIS59236.1"/>
    <property type="molecule type" value="Genomic_DNA"/>
</dbReference>
<feature type="transmembrane region" description="Helical" evidence="2">
    <location>
        <begin position="145"/>
        <end position="164"/>
    </location>
</feature>
<feature type="transmembrane region" description="Helical" evidence="2">
    <location>
        <begin position="491"/>
        <end position="510"/>
    </location>
</feature>
<keyword evidence="2" id="KW-0472">Membrane</keyword>